<proteinExistence type="predicted"/>
<keyword evidence="1" id="KW-0732">Signal</keyword>
<dbReference type="CDD" id="cd02851">
    <property type="entry name" value="E_set_GO_C"/>
    <property type="match status" value="1"/>
</dbReference>
<dbReference type="InterPro" id="IPR006652">
    <property type="entry name" value="Kelch_1"/>
</dbReference>
<dbReference type="Gene3D" id="2.60.40.10">
    <property type="entry name" value="Immunoglobulins"/>
    <property type="match status" value="1"/>
</dbReference>
<dbReference type="InterPro" id="IPR014756">
    <property type="entry name" value="Ig_E-set"/>
</dbReference>
<dbReference type="AlphaFoldDB" id="A0A2W5KSK5"/>
<feature type="compositionally biased region" description="Low complexity" evidence="2">
    <location>
        <begin position="1"/>
        <end position="20"/>
    </location>
</feature>
<comment type="caution">
    <text evidence="4">The sequence shown here is derived from an EMBL/GenBank/DDBJ whole genome shotgun (WGS) entry which is preliminary data.</text>
</comment>
<name>A0A2W5KSK5_ANCNO</name>
<dbReference type="SMART" id="SM00612">
    <property type="entry name" value="Kelch"/>
    <property type="match status" value="2"/>
</dbReference>
<dbReference type="Pfam" id="PF09118">
    <property type="entry name" value="GO-like_E_set"/>
    <property type="match status" value="1"/>
</dbReference>
<accession>A0A2W5KSK5</accession>
<feature type="region of interest" description="Disordered" evidence="2">
    <location>
        <begin position="1"/>
        <end position="58"/>
    </location>
</feature>
<reference evidence="4 5" key="1">
    <citation type="submission" date="2017-08" db="EMBL/GenBank/DDBJ databases">
        <title>Infants hospitalized years apart are colonized by the same room-sourced microbial strains.</title>
        <authorList>
            <person name="Brooks B."/>
            <person name="Olm M.R."/>
            <person name="Firek B.A."/>
            <person name="Baker R."/>
            <person name="Thomas B.C."/>
            <person name="Morowitz M.J."/>
            <person name="Banfield J.F."/>
        </authorList>
    </citation>
    <scope>NUCLEOTIDE SEQUENCE [LARGE SCALE GENOMIC DNA]</scope>
    <source>
        <strain evidence="4">S2_005_003_R2_43</strain>
    </source>
</reference>
<evidence type="ECO:0000256" key="1">
    <source>
        <dbReference type="ARBA" id="ARBA00022729"/>
    </source>
</evidence>
<dbReference type="PANTHER" id="PTHR32208:SF68">
    <property type="entry name" value="GALACTOSE OXIDASE"/>
    <property type="match status" value="1"/>
</dbReference>
<evidence type="ECO:0000256" key="2">
    <source>
        <dbReference type="SAM" id="MobiDB-lite"/>
    </source>
</evidence>
<dbReference type="InterPro" id="IPR035992">
    <property type="entry name" value="Ricin_B-like_lectins"/>
</dbReference>
<dbReference type="InterPro" id="IPR009880">
    <property type="entry name" value="Glyoxal_oxidase_N"/>
</dbReference>
<dbReference type="InterPro" id="IPR037293">
    <property type="entry name" value="Gal_Oxidase_central_sf"/>
</dbReference>
<dbReference type="InterPro" id="IPR011043">
    <property type="entry name" value="Gal_Oxase/kelch_b-propeller"/>
</dbReference>
<dbReference type="PANTHER" id="PTHR32208">
    <property type="entry name" value="SECRETED PROTEIN-RELATED"/>
    <property type="match status" value="1"/>
</dbReference>
<organism evidence="4 5">
    <name type="scientific">Ancylobacter novellus</name>
    <name type="common">Thiobacillus novellus</name>
    <dbReference type="NCBI Taxonomy" id="921"/>
    <lineage>
        <taxon>Bacteria</taxon>
        <taxon>Pseudomonadati</taxon>
        <taxon>Pseudomonadota</taxon>
        <taxon>Alphaproteobacteria</taxon>
        <taxon>Hyphomicrobiales</taxon>
        <taxon>Xanthobacteraceae</taxon>
        <taxon>Ancylobacter</taxon>
    </lineage>
</organism>
<evidence type="ECO:0000313" key="5">
    <source>
        <dbReference type="Proteomes" id="UP000249577"/>
    </source>
</evidence>
<dbReference type="Pfam" id="PF00652">
    <property type="entry name" value="Ricin_B_lectin"/>
    <property type="match status" value="1"/>
</dbReference>
<dbReference type="InterPro" id="IPR013783">
    <property type="entry name" value="Ig-like_fold"/>
</dbReference>
<dbReference type="InterPro" id="IPR000772">
    <property type="entry name" value="Ricin_B_lectin"/>
</dbReference>
<feature type="compositionally biased region" description="Basic residues" evidence="2">
    <location>
        <begin position="40"/>
        <end position="50"/>
    </location>
</feature>
<feature type="domain" description="Ricin B lectin" evidence="3">
    <location>
        <begin position="121"/>
        <end position="256"/>
    </location>
</feature>
<feature type="compositionally biased region" description="Basic and acidic residues" evidence="2">
    <location>
        <begin position="25"/>
        <end position="39"/>
    </location>
</feature>
<dbReference type="InterPro" id="IPR015202">
    <property type="entry name" value="GO-like_E_set"/>
</dbReference>
<dbReference type="Gene3D" id="2.80.10.50">
    <property type="match status" value="1"/>
</dbReference>
<evidence type="ECO:0000259" key="3">
    <source>
        <dbReference type="SMART" id="SM00458"/>
    </source>
</evidence>
<evidence type="ECO:0000313" key="4">
    <source>
        <dbReference type="EMBL" id="PZQ19099.1"/>
    </source>
</evidence>
<dbReference type="SMART" id="SM00458">
    <property type="entry name" value="RICIN"/>
    <property type="match status" value="1"/>
</dbReference>
<dbReference type="Pfam" id="PF07646">
    <property type="entry name" value="Kelch_2"/>
    <property type="match status" value="1"/>
</dbReference>
<dbReference type="SUPFAM" id="SSF81296">
    <property type="entry name" value="E set domains"/>
    <property type="match status" value="1"/>
</dbReference>
<dbReference type="Proteomes" id="UP000249577">
    <property type="component" value="Unassembled WGS sequence"/>
</dbReference>
<dbReference type="EMBL" id="QFPN01000001">
    <property type="protein sequence ID" value="PZQ19099.1"/>
    <property type="molecule type" value="Genomic_DNA"/>
</dbReference>
<dbReference type="CDD" id="cd00161">
    <property type="entry name" value="beta-trefoil_Ricin-like"/>
    <property type="match status" value="1"/>
</dbReference>
<gene>
    <name evidence="4" type="ORF">DI565_01540</name>
</gene>
<dbReference type="InterPro" id="IPR011498">
    <property type="entry name" value="Kelch_2"/>
</dbReference>
<dbReference type="SUPFAM" id="SSF50370">
    <property type="entry name" value="Ricin B-like lectins"/>
    <property type="match status" value="1"/>
</dbReference>
<dbReference type="SUPFAM" id="SSF50965">
    <property type="entry name" value="Galactose oxidase, central domain"/>
    <property type="match status" value="1"/>
</dbReference>
<protein>
    <recommendedName>
        <fullName evidence="3">Ricin B lectin domain-containing protein</fullName>
    </recommendedName>
</protein>
<dbReference type="PROSITE" id="PS50231">
    <property type="entry name" value="RICIN_B_LECTIN"/>
    <property type="match status" value="1"/>
</dbReference>
<dbReference type="Gene3D" id="2.130.10.80">
    <property type="entry name" value="Galactose oxidase/kelch, beta-propeller"/>
    <property type="match status" value="1"/>
</dbReference>
<dbReference type="Pfam" id="PF07250">
    <property type="entry name" value="Glyoxal_oxid_N"/>
    <property type="match status" value="1"/>
</dbReference>
<sequence>MRSAWRACSSRSPSSPTPSARRPRAGRELRPDRRPESEPRRRRRSRRRAGRSAPPPPRRVWRSIRLKWSFRARTNAVFASLCGNPVWIVAGFEGGMRVKTLCGGVFLVAAMFAPVAADAQSGSGLAVNRNSGMCVEPPGATAQAGADMVQGRCLDLPRQQWSLRDVAGRQQIVNGANRLCLEVKGGSKDDGAVVVQAVCSGRARQLWTAVAKDDWNQVVAAHSGKCLDVRKASLDDGAKLVQRTCGTAESQAWTLSPAAAPSAWSAKIALPIIPVAAATLRNGKILAWSAYDRFNYSSEDKGKTFTTLYDPKTGQATERLVSNTGHDMFCPGTATLPDGRILVNGGSSSAKTSIYDPKTNQWTAGAEMNVPRGYQGDTVLSNGDVLTVGGSWSGGVGGKIGEVWSKDGGWRKLPRIVADDMAGPDPRGLFYGDNQMWLFGVADGMAFQAGPAAEMHWLSTEGRGGMTSAGLRADDGYAQNGNVVLYDVGKLLKIGGAPAYDRAKAKNTAYVIDFSKGPSQPVAVAKQKPMTFPRSYSNAVALPTGQVVVVGGMSYAVAFSDDRSVMIPELWTPETGAFARLAPMQTPRNYHSVATLMLDGRVWVGGGGLCGEGCWANHPDAEILTPPYLLKADGSPADRPTITDAPSSAKLGERIEITTDRPATSFAIVRMSAVTHTVNNDQRRVALPIRSVEGLTYRLALPKDRGTLIQGDWMLFAMTAEGTPSVAKVVRMK</sequence>